<dbReference type="Proteomes" id="UP001497623">
    <property type="component" value="Unassembled WGS sequence"/>
</dbReference>
<comment type="caution">
    <text evidence="3">The sequence shown here is derived from an EMBL/GenBank/DDBJ whole genome shotgun (WGS) entry which is preliminary data.</text>
</comment>
<evidence type="ECO:0000313" key="4">
    <source>
        <dbReference type="Proteomes" id="UP001497623"/>
    </source>
</evidence>
<evidence type="ECO:0000256" key="2">
    <source>
        <dbReference type="SAM" id="MobiDB-lite"/>
    </source>
</evidence>
<feature type="region of interest" description="Disordered" evidence="2">
    <location>
        <begin position="509"/>
        <end position="534"/>
    </location>
</feature>
<feature type="compositionally biased region" description="Basic and acidic residues" evidence="2">
    <location>
        <begin position="620"/>
        <end position="647"/>
    </location>
</feature>
<keyword evidence="1" id="KW-0175">Coiled coil</keyword>
<feature type="compositionally biased region" description="Polar residues" evidence="2">
    <location>
        <begin position="597"/>
        <end position="608"/>
    </location>
</feature>
<feature type="compositionally biased region" description="Polar residues" evidence="2">
    <location>
        <begin position="425"/>
        <end position="438"/>
    </location>
</feature>
<dbReference type="EMBL" id="CAXKWB010010157">
    <property type="protein sequence ID" value="CAL4097059.1"/>
    <property type="molecule type" value="Genomic_DNA"/>
</dbReference>
<keyword evidence="4" id="KW-1185">Reference proteome</keyword>
<feature type="region of interest" description="Disordered" evidence="2">
    <location>
        <begin position="590"/>
        <end position="647"/>
    </location>
</feature>
<feature type="compositionally biased region" description="Polar residues" evidence="2">
    <location>
        <begin position="517"/>
        <end position="534"/>
    </location>
</feature>
<reference evidence="3 4" key="1">
    <citation type="submission" date="2024-05" db="EMBL/GenBank/DDBJ databases">
        <authorList>
            <person name="Wallberg A."/>
        </authorList>
    </citation>
    <scope>NUCLEOTIDE SEQUENCE [LARGE SCALE GENOMIC DNA]</scope>
</reference>
<dbReference type="AlphaFoldDB" id="A0AAV2QQJ6"/>
<feature type="region of interest" description="Disordered" evidence="2">
    <location>
        <begin position="303"/>
        <end position="328"/>
    </location>
</feature>
<gene>
    <name evidence="3" type="ORF">MNOR_LOCUS15894</name>
</gene>
<feature type="compositionally biased region" description="Polar residues" evidence="2">
    <location>
        <begin position="11"/>
        <end position="24"/>
    </location>
</feature>
<protein>
    <submittedName>
        <fullName evidence="3">Uncharacterized protein</fullName>
    </submittedName>
</protein>
<proteinExistence type="predicted"/>
<evidence type="ECO:0000313" key="3">
    <source>
        <dbReference type="EMBL" id="CAL4097059.1"/>
    </source>
</evidence>
<accession>A0AAV2QQJ6</accession>
<organism evidence="3 4">
    <name type="scientific">Meganyctiphanes norvegica</name>
    <name type="common">Northern krill</name>
    <name type="synonym">Thysanopoda norvegica</name>
    <dbReference type="NCBI Taxonomy" id="48144"/>
    <lineage>
        <taxon>Eukaryota</taxon>
        <taxon>Metazoa</taxon>
        <taxon>Ecdysozoa</taxon>
        <taxon>Arthropoda</taxon>
        <taxon>Crustacea</taxon>
        <taxon>Multicrustacea</taxon>
        <taxon>Malacostraca</taxon>
        <taxon>Eumalacostraca</taxon>
        <taxon>Eucarida</taxon>
        <taxon>Euphausiacea</taxon>
        <taxon>Euphausiidae</taxon>
        <taxon>Meganyctiphanes</taxon>
    </lineage>
</organism>
<feature type="compositionally biased region" description="Low complexity" evidence="2">
    <location>
        <begin position="309"/>
        <end position="324"/>
    </location>
</feature>
<feature type="region of interest" description="Disordered" evidence="2">
    <location>
        <begin position="1"/>
        <end position="52"/>
    </location>
</feature>
<evidence type="ECO:0000256" key="1">
    <source>
        <dbReference type="SAM" id="Coils"/>
    </source>
</evidence>
<sequence>MTVRRRVGGDNRSTTMEVSSTQQQEQRKRARDELEEEDEDGGGERQSTQKLSHDKLAQMLQHYQNKVRDCKRVIARLKRQKDSELQALVSQLLLLEGHLKREQKEIQGELAERDHLIQAQSLELDKLRRDNRRLINKLKKFSEILEAKDSETKERRVKFSRLETDIVTETSHRISKISDTSSDIDYSNTTNITIVSPASSSDTTLNYSHRCNSQQTVGNSPVKTDSHTNISPQCQSAVAVNTNVKLVRATPDRVLHKPPIAEKPKITARISKMGVHPLSVTPVLSSRRACTIVSTISQLLDEESDGSIATTTSSNSEPSSPEATLKPVTPRVIRLARHFEEGLSQQSDESQHCGEHLTKSNVAALHSYHGSPPSDSSFESQRHQDYQYKSYTSDEHEVTSGYNSDAVSEHDYENICIGGRRVTEDVQSVDSKDSASINTDGQQDTEDQEDGYVVFSDTHQDFDDDNYVVFRELKRNDINQDHIDDDQNIYSNVEFASGFASGLMVRPLSREEESASEMGNESPMSSTPRQESNSIYCSTDSLCSSKDNLLTENVRAIRNVPRSRHNINIIFENDGDHMTENFEEFSLDSLEFDDDPNSNIESSETSPQHCRGKENFPIPEPRKRGDGAESRLERQAEKSLCDPSKDSSNQKEVLYLNANGQYEKFLEVTGLSQKSILTPMRMLINHRSVVKPRDIKHRNKLRTAFTTLSTLEEAPAQEYKYWSGPYI</sequence>
<feature type="coiled-coil region" evidence="1">
    <location>
        <begin position="117"/>
        <end position="144"/>
    </location>
</feature>
<name>A0AAV2QQJ6_MEGNR</name>
<feature type="region of interest" description="Disordered" evidence="2">
    <location>
        <begin position="424"/>
        <end position="447"/>
    </location>
</feature>